<dbReference type="AlphaFoldDB" id="A0A1F6AS52"/>
<dbReference type="InterPro" id="IPR023591">
    <property type="entry name" value="Ribosomal_uS2_flav_dom_sf"/>
</dbReference>
<dbReference type="InterPro" id="IPR005706">
    <property type="entry name" value="Ribosomal_uS2_bac/mit/plastid"/>
</dbReference>
<evidence type="ECO:0000256" key="1">
    <source>
        <dbReference type="ARBA" id="ARBA00006242"/>
    </source>
</evidence>
<evidence type="ECO:0000256" key="2">
    <source>
        <dbReference type="ARBA" id="ARBA00022980"/>
    </source>
</evidence>
<dbReference type="PANTHER" id="PTHR12534:SF0">
    <property type="entry name" value="SMALL RIBOSOMAL SUBUNIT PROTEIN US2M"/>
    <property type="match status" value="1"/>
</dbReference>
<dbReference type="Gene3D" id="3.40.50.10490">
    <property type="entry name" value="Glucose-6-phosphate isomerase like protein, domain 1"/>
    <property type="match status" value="1"/>
</dbReference>
<dbReference type="GO" id="GO:0006412">
    <property type="term" value="P:translation"/>
    <property type="evidence" value="ECO:0007669"/>
    <property type="project" value="UniProtKB-UniRule"/>
</dbReference>
<name>A0A1F6AS52_9BACT</name>
<proteinExistence type="inferred from homology"/>
<dbReference type="GO" id="GO:0003735">
    <property type="term" value="F:structural constituent of ribosome"/>
    <property type="evidence" value="ECO:0007669"/>
    <property type="project" value="InterPro"/>
</dbReference>
<organism evidence="7 8">
    <name type="scientific">Candidatus Gottesmanbacteria bacterium RIFCSPLOWO2_01_FULL_48_11</name>
    <dbReference type="NCBI Taxonomy" id="1798395"/>
    <lineage>
        <taxon>Bacteria</taxon>
        <taxon>Candidatus Gottesmaniibacteriota</taxon>
    </lineage>
</organism>
<evidence type="ECO:0000256" key="3">
    <source>
        <dbReference type="ARBA" id="ARBA00023274"/>
    </source>
</evidence>
<dbReference type="PRINTS" id="PR00395">
    <property type="entry name" value="RIBOSOMALS2"/>
</dbReference>
<dbReference type="GO" id="GO:0022627">
    <property type="term" value="C:cytosolic small ribosomal subunit"/>
    <property type="evidence" value="ECO:0007669"/>
    <property type="project" value="TreeGrafter"/>
</dbReference>
<comment type="caution">
    <text evidence="7">The sequence shown here is derived from an EMBL/GenBank/DDBJ whole genome shotgun (WGS) entry which is preliminary data.</text>
</comment>
<protein>
    <recommendedName>
        <fullName evidence="4 5">Small ribosomal subunit protein uS2</fullName>
    </recommendedName>
</protein>
<dbReference type="NCBIfam" id="TIGR01011">
    <property type="entry name" value="rpsB_bact"/>
    <property type="match status" value="1"/>
</dbReference>
<accession>A0A1F6AS52</accession>
<dbReference type="Pfam" id="PF00318">
    <property type="entry name" value="Ribosomal_S2"/>
    <property type="match status" value="1"/>
</dbReference>
<evidence type="ECO:0000313" key="8">
    <source>
        <dbReference type="Proteomes" id="UP000178305"/>
    </source>
</evidence>
<keyword evidence="2 5" id="KW-0689">Ribosomal protein</keyword>
<feature type="compositionally biased region" description="Basic and acidic residues" evidence="6">
    <location>
        <begin position="265"/>
        <end position="278"/>
    </location>
</feature>
<evidence type="ECO:0000256" key="4">
    <source>
        <dbReference type="ARBA" id="ARBA00035256"/>
    </source>
</evidence>
<feature type="region of interest" description="Disordered" evidence="6">
    <location>
        <begin position="232"/>
        <end position="284"/>
    </location>
</feature>
<reference evidence="7 8" key="1">
    <citation type="journal article" date="2016" name="Nat. Commun.">
        <title>Thousands of microbial genomes shed light on interconnected biogeochemical processes in an aquifer system.</title>
        <authorList>
            <person name="Anantharaman K."/>
            <person name="Brown C.T."/>
            <person name="Hug L.A."/>
            <person name="Sharon I."/>
            <person name="Castelle C.J."/>
            <person name="Probst A.J."/>
            <person name="Thomas B.C."/>
            <person name="Singh A."/>
            <person name="Wilkins M.J."/>
            <person name="Karaoz U."/>
            <person name="Brodie E.L."/>
            <person name="Williams K.H."/>
            <person name="Hubbard S.S."/>
            <person name="Banfield J.F."/>
        </authorList>
    </citation>
    <scope>NUCLEOTIDE SEQUENCE [LARGE SCALE GENOMIC DNA]</scope>
</reference>
<dbReference type="CDD" id="cd01425">
    <property type="entry name" value="RPS2"/>
    <property type="match status" value="1"/>
</dbReference>
<dbReference type="Proteomes" id="UP000178305">
    <property type="component" value="Unassembled WGS sequence"/>
</dbReference>
<dbReference type="SUPFAM" id="SSF52313">
    <property type="entry name" value="Ribosomal protein S2"/>
    <property type="match status" value="1"/>
</dbReference>
<sequence>MDEITLQLLLEAGCHFGHKAERWHPKASQFIFTEKDGIHIVDLAKTKAGLEAAAAFIKDTVAKGGEVLFVATKRQARGVVKQEVEAVGAPYFVERWIGGFLTNWEQVKKNIDKIIRLDEEQQNGTWKKFPKHEQVKLGRYLKRLKIYYGGVLTLKNVPQALFVVDVKKEDASVREGRISGAAIVAIVDTNADPAGIDYVIPANDDAVGSIQFIAHVVATAYREGKELRQKEIEKTNKASEVAKTEAPKEATIEEKPREAGSGSARKPDSAKATTDGRGKPKKTA</sequence>
<evidence type="ECO:0000256" key="5">
    <source>
        <dbReference type="HAMAP-Rule" id="MF_00291"/>
    </source>
</evidence>
<keyword evidence="3 5" id="KW-0687">Ribonucleoprotein</keyword>
<comment type="similarity">
    <text evidence="1 5">Belongs to the universal ribosomal protein uS2 family.</text>
</comment>
<dbReference type="Gene3D" id="1.10.287.610">
    <property type="entry name" value="Helix hairpin bin"/>
    <property type="match status" value="1"/>
</dbReference>
<dbReference type="InterPro" id="IPR001865">
    <property type="entry name" value="Ribosomal_uS2"/>
</dbReference>
<evidence type="ECO:0000313" key="7">
    <source>
        <dbReference type="EMBL" id="OGG27501.1"/>
    </source>
</evidence>
<evidence type="ECO:0000256" key="6">
    <source>
        <dbReference type="SAM" id="MobiDB-lite"/>
    </source>
</evidence>
<dbReference type="HAMAP" id="MF_00291_B">
    <property type="entry name" value="Ribosomal_uS2_B"/>
    <property type="match status" value="1"/>
</dbReference>
<gene>
    <name evidence="5" type="primary">rpsB</name>
    <name evidence="7" type="ORF">A3A64_03895</name>
</gene>
<dbReference type="PANTHER" id="PTHR12534">
    <property type="entry name" value="30S RIBOSOMAL PROTEIN S2 PROKARYOTIC AND ORGANELLAR"/>
    <property type="match status" value="1"/>
</dbReference>
<feature type="compositionally biased region" description="Basic and acidic residues" evidence="6">
    <location>
        <begin position="232"/>
        <end position="258"/>
    </location>
</feature>
<dbReference type="EMBL" id="MFJY01000048">
    <property type="protein sequence ID" value="OGG27501.1"/>
    <property type="molecule type" value="Genomic_DNA"/>
</dbReference>